<evidence type="ECO:0000313" key="1">
    <source>
        <dbReference type="EMBL" id="CPV70267.1"/>
    </source>
</evidence>
<dbReference type="AlphaFoldDB" id="A0A0U0ZTH3"/>
<dbReference type="EMBL" id="CSWP01000012">
    <property type="protein sequence ID" value="CPV70267.1"/>
    <property type="molecule type" value="Genomic_DNA"/>
</dbReference>
<reference evidence="1 2" key="1">
    <citation type="submission" date="2015-03" db="EMBL/GenBank/DDBJ databases">
        <authorList>
            <person name="Murphy D."/>
        </authorList>
    </citation>
    <scope>NUCLEOTIDE SEQUENCE [LARGE SCALE GENOMIC DNA]</scope>
    <source>
        <strain evidence="1 2">PAP088</strain>
    </source>
</reference>
<accession>A0A0U0ZTH3</accession>
<proteinExistence type="predicted"/>
<sequence length="84" mass="8877">MTGRENVECAAREAGWELKAIGVGDASDDLVRVFRAVPHRSAVLSFSKSGDLFYADGVGINVASITIGAKAAMDQVVAYLRHPA</sequence>
<name>A0A0U0ZTH3_9MYCO</name>
<protein>
    <submittedName>
        <fullName evidence="1">Uncharacterized protein</fullName>
    </submittedName>
</protein>
<organism evidence="1 2">
    <name type="scientific">Mycobacteroides abscessus</name>
    <dbReference type="NCBI Taxonomy" id="36809"/>
    <lineage>
        <taxon>Bacteria</taxon>
        <taxon>Bacillati</taxon>
        <taxon>Actinomycetota</taxon>
        <taxon>Actinomycetes</taxon>
        <taxon>Mycobacteriales</taxon>
        <taxon>Mycobacteriaceae</taxon>
        <taxon>Mycobacteroides</taxon>
    </lineage>
</organism>
<gene>
    <name evidence="1" type="ORF">ERS075579_04751</name>
</gene>
<dbReference type="Proteomes" id="UP000045782">
    <property type="component" value="Unassembled WGS sequence"/>
</dbReference>
<evidence type="ECO:0000313" key="2">
    <source>
        <dbReference type="Proteomes" id="UP000045782"/>
    </source>
</evidence>
<dbReference type="RefSeq" id="WP_005102678.1">
    <property type="nucleotide sequence ID" value="NZ_CP014951.1"/>
</dbReference>